<dbReference type="FunFam" id="1.20.58.1250:FF:000002">
    <property type="entry name" value="Tubulin-specific chaperone c, putative"/>
    <property type="match status" value="1"/>
</dbReference>
<organism evidence="9 10">
    <name type="scientific">Phialemonium atrogriseum</name>
    <dbReference type="NCBI Taxonomy" id="1093897"/>
    <lineage>
        <taxon>Eukaryota</taxon>
        <taxon>Fungi</taxon>
        <taxon>Dikarya</taxon>
        <taxon>Ascomycota</taxon>
        <taxon>Pezizomycotina</taxon>
        <taxon>Sordariomycetes</taxon>
        <taxon>Sordariomycetidae</taxon>
        <taxon>Cephalothecales</taxon>
        <taxon>Cephalothecaceae</taxon>
        <taxon>Phialemonium</taxon>
    </lineage>
</organism>
<comment type="caution">
    <text evidence="9">The sequence shown here is derived from an EMBL/GenBank/DDBJ whole genome shotgun (WGS) entry which is preliminary data.</text>
</comment>
<evidence type="ECO:0000313" key="9">
    <source>
        <dbReference type="EMBL" id="KAK1766487.1"/>
    </source>
</evidence>
<keyword evidence="10" id="KW-1185">Reference proteome</keyword>
<dbReference type="Pfam" id="PF16752">
    <property type="entry name" value="TBCC_N"/>
    <property type="match status" value="1"/>
</dbReference>
<evidence type="ECO:0000256" key="7">
    <source>
        <dbReference type="SAM" id="MobiDB-lite"/>
    </source>
</evidence>
<dbReference type="GO" id="GO:0007021">
    <property type="term" value="P:tubulin complex assembly"/>
    <property type="evidence" value="ECO:0007669"/>
    <property type="project" value="TreeGrafter"/>
</dbReference>
<dbReference type="GeneID" id="85314283"/>
<sequence length="374" mass="40559">MEAQTISPWAHKLAFPRQNSTMDPKERFYRQFQGSASALQDQIKQLSSFSVVGGERQDAIEHVLAGISRLSNEVADASEYIPAYDQRTYSQAIKALTEQLNTVTSELAPKSRFQFKPRVTAVSVDPRNDPRHILTAPNAGASTSASAPAAEQRDSVGDLPSFTKNYNEEMARPGSSAIRKPSFSSARDIAISDQTGLHIILPSTAARAASAGSLTGLRRCIVDMSFPTAGSAPFASLALKNIEKSLIVAGRVDGPAHITGVKDGIIVVAARQVRIHECKNVDIYLLCTSHPIIEDSSGLRFAPIPAAYTTVQDDLSKNQWDKVNDFNWPTAGQSPNWSTLPEEERLPDDIWRTTVPGSPGESFEDILKKVGIAG</sequence>
<evidence type="ECO:0000313" key="10">
    <source>
        <dbReference type="Proteomes" id="UP001244011"/>
    </source>
</evidence>
<dbReference type="EMBL" id="MU839011">
    <property type="protein sequence ID" value="KAK1766487.1"/>
    <property type="molecule type" value="Genomic_DNA"/>
</dbReference>
<dbReference type="InterPro" id="IPR031925">
    <property type="entry name" value="TBCC_N"/>
</dbReference>
<dbReference type="InterPro" id="IPR012945">
    <property type="entry name" value="Tubulin-bd_cofactor_C_dom"/>
</dbReference>
<evidence type="ECO:0000256" key="4">
    <source>
        <dbReference type="ARBA" id="ARBA00022990"/>
    </source>
</evidence>
<dbReference type="RefSeq" id="XP_060282700.1">
    <property type="nucleotide sequence ID" value="XM_060431096.1"/>
</dbReference>
<evidence type="ECO:0000256" key="6">
    <source>
        <dbReference type="ARBA" id="ARBA00026055"/>
    </source>
</evidence>
<feature type="domain" description="C-CAP/cofactor C-like" evidence="8">
    <location>
        <begin position="173"/>
        <end position="328"/>
    </location>
</feature>
<dbReference type="SMART" id="SM00673">
    <property type="entry name" value="CARP"/>
    <property type="match status" value="1"/>
</dbReference>
<comment type="subcellular location">
    <subcellularLocation>
        <location evidence="1">Cytoplasm</location>
    </subcellularLocation>
</comment>
<dbReference type="Proteomes" id="UP001244011">
    <property type="component" value="Unassembled WGS sequence"/>
</dbReference>
<comment type="subunit">
    <text evidence="6">Supercomplex made of cofactors A to E. Cofactors A and D function by capturing and stabilizing tubulin in a quasi-native conformation. Cofactor E binds to the cofactor D-tubulin complex; interaction with cofactor C then causes the release of tubulin polypeptides that are committed to the native state.</text>
</comment>
<dbReference type="InterPro" id="IPR017901">
    <property type="entry name" value="C-CAP_CF_C-like"/>
</dbReference>
<evidence type="ECO:0000259" key="8">
    <source>
        <dbReference type="PROSITE" id="PS51329"/>
    </source>
</evidence>
<dbReference type="Pfam" id="PF07986">
    <property type="entry name" value="TBCC"/>
    <property type="match status" value="1"/>
</dbReference>
<dbReference type="GO" id="GO:0015631">
    <property type="term" value="F:tubulin binding"/>
    <property type="evidence" value="ECO:0007669"/>
    <property type="project" value="InterPro"/>
</dbReference>
<reference evidence="9" key="1">
    <citation type="submission" date="2023-06" db="EMBL/GenBank/DDBJ databases">
        <title>Genome-scale phylogeny and comparative genomics of the fungal order Sordariales.</title>
        <authorList>
            <consortium name="Lawrence Berkeley National Laboratory"/>
            <person name="Hensen N."/>
            <person name="Bonometti L."/>
            <person name="Westerberg I."/>
            <person name="Brannstrom I.O."/>
            <person name="Guillou S."/>
            <person name="Cros-Aarteil S."/>
            <person name="Calhoun S."/>
            <person name="Haridas S."/>
            <person name="Kuo A."/>
            <person name="Mondo S."/>
            <person name="Pangilinan J."/>
            <person name="Riley R."/>
            <person name="Labutti K."/>
            <person name="Andreopoulos B."/>
            <person name="Lipzen A."/>
            <person name="Chen C."/>
            <person name="Yanf M."/>
            <person name="Daum C."/>
            <person name="Ng V."/>
            <person name="Clum A."/>
            <person name="Steindorff A."/>
            <person name="Ohm R."/>
            <person name="Martin F."/>
            <person name="Silar P."/>
            <person name="Natvig D."/>
            <person name="Lalanne C."/>
            <person name="Gautier V."/>
            <person name="Ament-Velasquez S.L."/>
            <person name="Kruys A."/>
            <person name="Hutchinson M.I."/>
            <person name="Powell A.J."/>
            <person name="Barry K."/>
            <person name="Miller A.N."/>
            <person name="Grigoriev I.V."/>
            <person name="Debuchy R."/>
            <person name="Gladieux P."/>
            <person name="Thoren M.H."/>
            <person name="Johannesson H."/>
        </authorList>
    </citation>
    <scope>NUCLEOTIDE SEQUENCE</scope>
    <source>
        <strain evidence="9">8032-3</strain>
    </source>
</reference>
<feature type="region of interest" description="Disordered" evidence="7">
    <location>
        <begin position="124"/>
        <end position="158"/>
    </location>
</feature>
<keyword evidence="3" id="KW-0963">Cytoplasm</keyword>
<dbReference type="GO" id="GO:0005737">
    <property type="term" value="C:cytoplasm"/>
    <property type="evidence" value="ECO:0007669"/>
    <property type="project" value="UniProtKB-SubCell"/>
</dbReference>
<dbReference type="InterPro" id="IPR016098">
    <property type="entry name" value="CAP/MinC_C"/>
</dbReference>
<dbReference type="GO" id="GO:0007023">
    <property type="term" value="P:post-chaperonin tubulin folding pathway"/>
    <property type="evidence" value="ECO:0007669"/>
    <property type="project" value="InterPro"/>
</dbReference>
<evidence type="ECO:0000256" key="5">
    <source>
        <dbReference type="ARBA" id="ARBA00023186"/>
    </source>
</evidence>
<accession>A0AAJ0BZ25</accession>
<proteinExistence type="inferred from homology"/>
<dbReference type="InterPro" id="IPR038397">
    <property type="entry name" value="TBCC_N_sf"/>
</dbReference>
<dbReference type="InterPro" id="IPR027684">
    <property type="entry name" value="TBCC"/>
</dbReference>
<evidence type="ECO:0000256" key="2">
    <source>
        <dbReference type="ARBA" id="ARBA00008848"/>
    </source>
</evidence>
<dbReference type="PROSITE" id="PS51329">
    <property type="entry name" value="C_CAP_COFACTOR_C"/>
    <property type="match status" value="1"/>
</dbReference>
<evidence type="ECO:0000256" key="3">
    <source>
        <dbReference type="ARBA" id="ARBA00022490"/>
    </source>
</evidence>
<gene>
    <name evidence="9" type="ORF">QBC33DRAFT_578835</name>
</gene>
<dbReference type="PANTHER" id="PTHR15139">
    <property type="entry name" value="TUBULIN FOLDING COFACTOR C"/>
    <property type="match status" value="1"/>
</dbReference>
<evidence type="ECO:0000256" key="1">
    <source>
        <dbReference type="ARBA" id="ARBA00004496"/>
    </source>
</evidence>
<dbReference type="Gene3D" id="2.160.20.70">
    <property type="match status" value="1"/>
</dbReference>
<keyword evidence="5" id="KW-0143">Chaperone</keyword>
<dbReference type="PANTHER" id="PTHR15139:SF0">
    <property type="entry name" value="TUBULIN-SPECIFIC CHAPERONE C"/>
    <property type="match status" value="1"/>
</dbReference>
<dbReference type="Gene3D" id="1.20.58.1250">
    <property type="entry name" value="Tubulin Binding Cofactor C, N-terminal domain"/>
    <property type="match status" value="1"/>
</dbReference>
<name>A0AAJ0BZ25_9PEZI</name>
<feature type="compositionally biased region" description="Low complexity" evidence="7">
    <location>
        <begin position="135"/>
        <end position="150"/>
    </location>
</feature>
<protein>
    <submittedName>
        <fullName evidence="9">Tubulin-specific chaperone c protein</fullName>
    </submittedName>
</protein>
<dbReference type="AlphaFoldDB" id="A0AAJ0BZ25"/>
<keyword evidence="4" id="KW-0007">Acetylation</keyword>
<comment type="similarity">
    <text evidence="2">Belongs to the TBCC family.</text>
</comment>
<dbReference type="InterPro" id="IPR006599">
    <property type="entry name" value="CARP_motif"/>
</dbReference>